<proteinExistence type="predicted"/>
<name>A0ACD3A221_9AGAR</name>
<gene>
    <name evidence="1" type="ORF">BDN72DRAFT_806036</name>
</gene>
<organism evidence="1 2">
    <name type="scientific">Pluteus cervinus</name>
    <dbReference type="NCBI Taxonomy" id="181527"/>
    <lineage>
        <taxon>Eukaryota</taxon>
        <taxon>Fungi</taxon>
        <taxon>Dikarya</taxon>
        <taxon>Basidiomycota</taxon>
        <taxon>Agaricomycotina</taxon>
        <taxon>Agaricomycetes</taxon>
        <taxon>Agaricomycetidae</taxon>
        <taxon>Agaricales</taxon>
        <taxon>Pluteineae</taxon>
        <taxon>Pluteaceae</taxon>
        <taxon>Pluteus</taxon>
    </lineage>
</organism>
<dbReference type="EMBL" id="ML208914">
    <property type="protein sequence ID" value="TFK59698.1"/>
    <property type="molecule type" value="Genomic_DNA"/>
</dbReference>
<accession>A0ACD3A221</accession>
<keyword evidence="2" id="KW-1185">Reference proteome</keyword>
<evidence type="ECO:0000313" key="2">
    <source>
        <dbReference type="Proteomes" id="UP000308600"/>
    </source>
</evidence>
<dbReference type="Proteomes" id="UP000308600">
    <property type="component" value="Unassembled WGS sequence"/>
</dbReference>
<reference evidence="1 2" key="1">
    <citation type="journal article" date="2019" name="Nat. Ecol. Evol.">
        <title>Megaphylogeny resolves global patterns of mushroom evolution.</title>
        <authorList>
            <person name="Varga T."/>
            <person name="Krizsan K."/>
            <person name="Foldi C."/>
            <person name="Dima B."/>
            <person name="Sanchez-Garcia M."/>
            <person name="Sanchez-Ramirez S."/>
            <person name="Szollosi G.J."/>
            <person name="Szarkandi J.G."/>
            <person name="Papp V."/>
            <person name="Albert L."/>
            <person name="Andreopoulos W."/>
            <person name="Angelini C."/>
            <person name="Antonin V."/>
            <person name="Barry K.W."/>
            <person name="Bougher N.L."/>
            <person name="Buchanan P."/>
            <person name="Buyck B."/>
            <person name="Bense V."/>
            <person name="Catcheside P."/>
            <person name="Chovatia M."/>
            <person name="Cooper J."/>
            <person name="Damon W."/>
            <person name="Desjardin D."/>
            <person name="Finy P."/>
            <person name="Geml J."/>
            <person name="Haridas S."/>
            <person name="Hughes K."/>
            <person name="Justo A."/>
            <person name="Karasinski D."/>
            <person name="Kautmanova I."/>
            <person name="Kiss B."/>
            <person name="Kocsube S."/>
            <person name="Kotiranta H."/>
            <person name="LaButti K.M."/>
            <person name="Lechner B.E."/>
            <person name="Liimatainen K."/>
            <person name="Lipzen A."/>
            <person name="Lukacs Z."/>
            <person name="Mihaltcheva S."/>
            <person name="Morgado L.N."/>
            <person name="Niskanen T."/>
            <person name="Noordeloos M.E."/>
            <person name="Ohm R.A."/>
            <person name="Ortiz-Santana B."/>
            <person name="Ovrebo C."/>
            <person name="Racz N."/>
            <person name="Riley R."/>
            <person name="Savchenko A."/>
            <person name="Shiryaev A."/>
            <person name="Soop K."/>
            <person name="Spirin V."/>
            <person name="Szebenyi C."/>
            <person name="Tomsovsky M."/>
            <person name="Tulloss R.E."/>
            <person name="Uehling J."/>
            <person name="Grigoriev I.V."/>
            <person name="Vagvolgyi C."/>
            <person name="Papp T."/>
            <person name="Martin F.M."/>
            <person name="Miettinen O."/>
            <person name="Hibbett D.S."/>
            <person name="Nagy L.G."/>
        </authorList>
    </citation>
    <scope>NUCLEOTIDE SEQUENCE [LARGE SCALE GENOMIC DNA]</scope>
    <source>
        <strain evidence="1 2">NL-1719</strain>
    </source>
</reference>
<sequence>MASQQQQPRRRVSYVIPAPTEPLPELVLPPCGSSRLGATGPNIIPLTRSGSTSPLSNSSVARRNGGTPKHRLGVASLAIDSTTLLHANTSPEGILYSGGRDGMVMSWDLGLPFVKKRNVENDGNPLNLNLNLKGGTGKRRWEVMVGWLDEDADEDDEDGDERIGRDGDVLGEVTTPLQRAKQYCKDAGVVERQWQFDSTSLQPHTPSHFRQCCQMHMDWINDIILCNYNQTVVTASSDGTIKAWNPHTSVPSEPTLVGTHNDYVRCLTQCPDQNWIASGSFDRTIKLWDLNKTGTDPITTLNPPDANAPKSSIYAIACDRFGTTIASGSPERVVRMWDPRSGKRTGKLVGHTDNIRAILMSDDSRYLLTGSADATIKLWSLASQRCLHTFTYHADSVWSLYSSHPSLEVFYSGDRSGIVCKVDVEGCTDIGEGECVVLAQDSADQGKATSEGINKIIALDDDELVWTASGSSSIKRWKAPPRRALRVVPIQPEVEERPRSESPLWRPRLNSSGGLETNARPPTGQGHRASMAPSLRSIASLNRMLQHPNEAEMTLFGIEFDSLVHLPSPIDAFSLFPSTSGRADRDPEVATLYSAASVMSVPRNSMLRSPTQTVFPRSSPLRGGRTEDMILPPNSARAAFGERELAAEAIPLQDSPDYVITGDHGLVRSIILNDRLHALTVDTSGVVGVWDLIRGRCLGAYSREVVAVAAAGGSSSEVGSGGSERELGPREMLEIVRERVEGEAMVSQWCVADTKTGVLTIHVNDRCFEAEVYADEVGFMNDKRFNDESKMNLGKWILRNLFKEFIREQQRLRHTSEHGDRSSVKPPSPVNRTAEALHRLHRKTSSLVVCSPTMSPIVTPNYPRTTPPTPLLLPTTIPIIPPTAEPGDEPTPTSSQIQTLPPYQRKRSGTLDGLTGISPPPSAMKEDYFITTPRNRKPSLPGIIPPSANLNSNTTTPANTSAGTNTDDFSGWSGPAKGSLTPAGQDVPPTPSTPSGLMGRLKSFGGKMAGRRPLSDVTTSPAVNTTSTPETPAVEASGAAAGVNLSAVQTLLAGTLSPPTTSESPNSDLPPSTTILIAEEGLPGYSTVYRGSVASTHLDLKALEEAMPMWLLEYLLLNKIPQSAPLPKLSFVLMPWPEKEEKERLPELLNTTQSKLTAGRYLRVRKLVLHVHERLEKMASASSRPTTAASNGTNTHHSIHSHDVRSSDPRPSSGSVGGNTNGNEESARNAALSEELYEVLCNDVILPLDMTLAAVRQYVWRQGGELVMYYRRRRKS</sequence>
<protein>
    <submittedName>
        <fullName evidence="1">WD40 repeat-like protein</fullName>
    </submittedName>
</protein>
<evidence type="ECO:0000313" key="1">
    <source>
        <dbReference type="EMBL" id="TFK59698.1"/>
    </source>
</evidence>